<evidence type="ECO:0000313" key="7">
    <source>
        <dbReference type="Proteomes" id="UP001215280"/>
    </source>
</evidence>
<dbReference type="Gene3D" id="3.40.395.10">
    <property type="entry name" value="Adenoviral Proteinase, Chain A"/>
    <property type="match status" value="1"/>
</dbReference>
<evidence type="ECO:0000259" key="5">
    <source>
        <dbReference type="PROSITE" id="PS50600"/>
    </source>
</evidence>
<evidence type="ECO:0000256" key="4">
    <source>
        <dbReference type="SAM" id="MobiDB-lite"/>
    </source>
</evidence>
<feature type="region of interest" description="Disordered" evidence="4">
    <location>
        <begin position="289"/>
        <end position="390"/>
    </location>
</feature>
<feature type="compositionally biased region" description="Acidic residues" evidence="4">
    <location>
        <begin position="1572"/>
        <end position="1584"/>
    </location>
</feature>
<dbReference type="GO" id="GO:0006508">
    <property type="term" value="P:proteolysis"/>
    <property type="evidence" value="ECO:0007669"/>
    <property type="project" value="UniProtKB-KW"/>
</dbReference>
<dbReference type="InterPro" id="IPR038765">
    <property type="entry name" value="Papain-like_cys_pep_sf"/>
</dbReference>
<dbReference type="InterPro" id="IPR003653">
    <property type="entry name" value="Peptidase_C48_C"/>
</dbReference>
<dbReference type="Proteomes" id="UP001215280">
    <property type="component" value="Unassembled WGS sequence"/>
</dbReference>
<feature type="domain" description="Ubiquitin-like protease family profile" evidence="5">
    <location>
        <begin position="39"/>
        <end position="201"/>
    </location>
</feature>
<name>A0AAD7HF48_9AGAR</name>
<protein>
    <recommendedName>
        <fullName evidence="5">Ubiquitin-like protease family profile domain-containing protein</fullName>
    </recommendedName>
</protein>
<keyword evidence="7" id="KW-1185">Reference proteome</keyword>
<keyword evidence="2" id="KW-0645">Protease</keyword>
<organism evidence="6 7">
    <name type="scientific">Mycena maculata</name>
    <dbReference type="NCBI Taxonomy" id="230809"/>
    <lineage>
        <taxon>Eukaryota</taxon>
        <taxon>Fungi</taxon>
        <taxon>Dikarya</taxon>
        <taxon>Basidiomycota</taxon>
        <taxon>Agaricomycotina</taxon>
        <taxon>Agaricomycetes</taxon>
        <taxon>Agaricomycetidae</taxon>
        <taxon>Agaricales</taxon>
        <taxon>Marasmiineae</taxon>
        <taxon>Mycenaceae</taxon>
        <taxon>Mycena</taxon>
    </lineage>
</organism>
<feature type="non-terminal residue" evidence="6">
    <location>
        <position position="1"/>
    </location>
</feature>
<evidence type="ECO:0000256" key="1">
    <source>
        <dbReference type="ARBA" id="ARBA00005234"/>
    </source>
</evidence>
<accession>A0AAD7HF48</accession>
<gene>
    <name evidence="6" type="ORF">DFH07DRAFT_761167</name>
</gene>
<reference evidence="6" key="1">
    <citation type="submission" date="2023-03" db="EMBL/GenBank/DDBJ databases">
        <title>Massive genome expansion in bonnet fungi (Mycena s.s.) driven by repeated elements and novel gene families across ecological guilds.</title>
        <authorList>
            <consortium name="Lawrence Berkeley National Laboratory"/>
            <person name="Harder C.B."/>
            <person name="Miyauchi S."/>
            <person name="Viragh M."/>
            <person name="Kuo A."/>
            <person name="Thoen E."/>
            <person name="Andreopoulos B."/>
            <person name="Lu D."/>
            <person name="Skrede I."/>
            <person name="Drula E."/>
            <person name="Henrissat B."/>
            <person name="Morin E."/>
            <person name="Kohler A."/>
            <person name="Barry K."/>
            <person name="LaButti K."/>
            <person name="Morin E."/>
            <person name="Salamov A."/>
            <person name="Lipzen A."/>
            <person name="Mereny Z."/>
            <person name="Hegedus B."/>
            <person name="Baldrian P."/>
            <person name="Stursova M."/>
            <person name="Weitz H."/>
            <person name="Taylor A."/>
            <person name="Grigoriev I.V."/>
            <person name="Nagy L.G."/>
            <person name="Martin F."/>
            <person name="Kauserud H."/>
        </authorList>
    </citation>
    <scope>NUCLEOTIDE SEQUENCE</scope>
    <source>
        <strain evidence="6">CBHHK188m</strain>
    </source>
</reference>
<comment type="caution">
    <text evidence="6">The sequence shown here is derived from an EMBL/GenBank/DDBJ whole genome shotgun (WGS) entry which is preliminary data.</text>
</comment>
<feature type="compositionally biased region" description="Low complexity" evidence="4">
    <location>
        <begin position="245"/>
        <end position="257"/>
    </location>
</feature>
<dbReference type="SUPFAM" id="SSF54001">
    <property type="entry name" value="Cysteine proteinases"/>
    <property type="match status" value="1"/>
</dbReference>
<evidence type="ECO:0000256" key="3">
    <source>
        <dbReference type="ARBA" id="ARBA00022801"/>
    </source>
</evidence>
<evidence type="ECO:0000256" key="2">
    <source>
        <dbReference type="ARBA" id="ARBA00022670"/>
    </source>
</evidence>
<evidence type="ECO:0000313" key="6">
    <source>
        <dbReference type="EMBL" id="KAJ7719350.1"/>
    </source>
</evidence>
<feature type="compositionally biased region" description="Acidic residues" evidence="4">
    <location>
        <begin position="338"/>
        <end position="349"/>
    </location>
</feature>
<dbReference type="Pfam" id="PF02902">
    <property type="entry name" value="Peptidase_C48"/>
    <property type="match status" value="1"/>
</dbReference>
<feature type="region of interest" description="Disordered" evidence="4">
    <location>
        <begin position="233"/>
        <end position="273"/>
    </location>
</feature>
<dbReference type="EMBL" id="JARJLG010000293">
    <property type="protein sequence ID" value="KAJ7719350.1"/>
    <property type="molecule type" value="Genomic_DNA"/>
</dbReference>
<comment type="similarity">
    <text evidence="1">Belongs to the peptidase C48 family.</text>
</comment>
<keyword evidence="3" id="KW-0378">Hydrolase</keyword>
<dbReference type="GO" id="GO:0008234">
    <property type="term" value="F:cysteine-type peptidase activity"/>
    <property type="evidence" value="ECO:0007669"/>
    <property type="project" value="InterPro"/>
</dbReference>
<proteinExistence type="inferred from homology"/>
<sequence length="1584" mass="176801">ASKWLSRKSTELPQHIQECFDTFEFLPWNTIVPGLSPAVQLSTRDLALFLSSEWLNDDMINAGVDYILQRLGPGSRTRILNCLFIQSLRNANTAGSYNLTTLSPVEKAIRAGLVDTVWFPLHISGNHWTLLKINIASKTIAFADSLNGPLPAEEIALVQWWLKCVLHTSAEFDIVEPDFPYPRQRDSHSCGVIVLSILAFVLLEFDLWTSERAVSERIQWFLRLSESFADMPDTVQPSSDDGGMFSSSPFQSRSTSPDLSGPADEELSDAPPVRSLGLDEVDLFLNIGPGDEDIDVPDAKDIECGVSPCDEDVDMSDAEFPAHVPIPPAPILKSSSDYYDESDGEDSDSNESRTLGRRRRVPATPNAGSSWAHQKQLKAASKDPSFVPKSSRLGGFRAKVLDDDPKAEFDNNDVRRVRCSSCATWVTMRVLYDMRRWTEHRDTTKCSKLRRTGLSTQSLFTLGFKKLPAPAQSKAVARISRLLPCPGLTRDSDERIATYMARSSAAGGGAPSRTLIAKELFSLDEVRWRDLDPSDQRMVLRRELTLQKWKVGRSVGAIFASDCHRDVPTLDGNDPEPCSACHKLLSLRTFQAAIRRPMPEESKMKYVPFAHRDEDLAKIYLKYHGVRELIEQDDGRSPYLKFAQGCVDGTYKSETLTGMVEALVVKENRLGKNKSLRSMQYGSSFDQFCDLLASISKRAYLTFQKHFGGRGLRSMRQIRAKLPAFRPGISAHNVSRAAEVLKALNYTGPLALSWDDTALEAAISVHEESKAACLILGAAEGVIRVTEKDDLDALLEKAQLQKADKLRVWVLSIPLPKIPPILIAAVARGSSTKAPELVAMHRELSDILHQHNIHPVSLSSDGAEVERSAQRIIAEEAPGYFVYVIPNSKPRCTISLEIPKYYGEHPTIITQDSKHALKTARNQLMTGARMIVLGFFTIFYSMLRNIAVNILSPLFTHDVEKVDKQDDRAAARLFSAANLDFHFENHPNQAGLSIYLFVLGELIDAWQNRNIFHRDRVKMVLRARFFLMAWRSHIVAHPDHNLNTHFISRESFDIFLTICDGLLSLIVVYRQFFPTYPLLPWLHSTEVCEHLFGMLRQLKKDFNYADVLNFERKLRAFMRGAFSNLSPDEQATQTSAGYHHTYFTADDLDILALMEYPTDQQLADASEQAFAEAAQLLKLVGIDAEAMLKDYEDPKMLKENTPQQRIRKSKYPKTLLELLALYQPVRSKDEDLFEACELALAAESLDKSLVINALPDSTEESLQEIRAEIRAQIQDIPSMKIRPLAADNIDCVLPLVVDGKLNGPLLVSERLRHQTKSTAKAVRQHGRLSTVMANRNKGETPKESGPSLREDLIKRLASAVPVSDTFNKTTGVDRHVRHAGTFSGAEKFVRRRVTALSQFQFIHPNVFSANITELNPLKDGHFVLALKPGGLPSEIILGEVLTMYSKNTHHDWIPLAPSVGTPSYIYVQVYRQLGASLFSSMASQRLACSAFLQIPRTHILLSLASFSLGRQDITTSTSPVTLITLCQASLALFNAFHEQRNALHLAIKELAKKGKSNNAGDDLPSTGIPSEPESEGDSASENDS</sequence>
<dbReference type="GO" id="GO:0019783">
    <property type="term" value="F:ubiquitin-like protein peptidase activity"/>
    <property type="evidence" value="ECO:0007669"/>
    <property type="project" value="UniProtKB-ARBA"/>
</dbReference>
<feature type="region of interest" description="Disordered" evidence="4">
    <location>
        <begin position="1555"/>
        <end position="1584"/>
    </location>
</feature>
<dbReference type="PROSITE" id="PS50600">
    <property type="entry name" value="ULP_PROTEASE"/>
    <property type="match status" value="1"/>
</dbReference>